<protein>
    <submittedName>
        <fullName evidence="2">Orfan</fullName>
    </submittedName>
</protein>
<dbReference type="AlphaFoldDB" id="A0A0K0FIR9"/>
<keyword evidence="1" id="KW-1185">Reference proteome</keyword>
<organism evidence="1 2">
    <name type="scientific">Strongyloides venezuelensis</name>
    <name type="common">Threadworm</name>
    <dbReference type="NCBI Taxonomy" id="75913"/>
    <lineage>
        <taxon>Eukaryota</taxon>
        <taxon>Metazoa</taxon>
        <taxon>Ecdysozoa</taxon>
        <taxon>Nematoda</taxon>
        <taxon>Chromadorea</taxon>
        <taxon>Rhabditida</taxon>
        <taxon>Tylenchina</taxon>
        <taxon>Panagrolaimomorpha</taxon>
        <taxon>Strongyloidoidea</taxon>
        <taxon>Strongyloididae</taxon>
        <taxon>Strongyloides</taxon>
    </lineage>
</organism>
<evidence type="ECO:0000313" key="2">
    <source>
        <dbReference type="WBParaSite" id="SVE_0879000.1"/>
    </source>
</evidence>
<reference evidence="1" key="1">
    <citation type="submission" date="2014-07" db="EMBL/GenBank/DDBJ databases">
        <authorList>
            <person name="Martin A.A"/>
            <person name="De Silva N."/>
        </authorList>
    </citation>
    <scope>NUCLEOTIDE SEQUENCE</scope>
</reference>
<evidence type="ECO:0000313" key="1">
    <source>
        <dbReference type="Proteomes" id="UP000035680"/>
    </source>
</evidence>
<dbReference type="WBParaSite" id="SVE_0879000.1">
    <property type="protein sequence ID" value="SVE_0879000.1"/>
    <property type="gene ID" value="SVE_0879000"/>
</dbReference>
<dbReference type="Proteomes" id="UP000035680">
    <property type="component" value="Unassembled WGS sequence"/>
</dbReference>
<reference evidence="2" key="2">
    <citation type="submission" date="2015-08" db="UniProtKB">
        <authorList>
            <consortium name="WormBaseParasite"/>
        </authorList>
    </citation>
    <scope>IDENTIFICATION</scope>
</reference>
<name>A0A0K0FIR9_STRVS</name>
<sequence>MNKYFILAILIFTSFVVIGARIFKTNRINYDFQDGMETDVKNIKKRGYYNNYYDGYDYGYYGGNYYGGNYYGQENFTKDTNSKVFNVKTIYVFIFFTTFLGVLEARSLNINKNSYNFNDDTEADFKNIKKRSIYYDSLDDYYGDYSNSSDDSDSSYEDYLYYSK</sequence>
<accession>A0A0K0FIR9</accession>
<proteinExistence type="predicted"/>